<reference evidence="2" key="1">
    <citation type="submission" date="2018-10" db="EMBL/GenBank/DDBJ databases">
        <title>Effector identification in a new, highly contiguous assembly of the strawberry crown rot pathogen Phytophthora cactorum.</title>
        <authorList>
            <person name="Armitage A.D."/>
            <person name="Nellist C.F."/>
            <person name="Bates H."/>
            <person name="Vickerstaff R.J."/>
            <person name="Harrison R.J."/>
        </authorList>
    </citation>
    <scope>NUCLEOTIDE SEQUENCE</scope>
    <source>
        <strain evidence="2">4040</strain>
    </source>
</reference>
<evidence type="ECO:0000313" key="2">
    <source>
        <dbReference type="EMBL" id="KAG2924118.1"/>
    </source>
</evidence>
<dbReference type="Proteomes" id="UP000736787">
    <property type="component" value="Unassembled WGS sequence"/>
</dbReference>
<evidence type="ECO:0000256" key="1">
    <source>
        <dbReference type="SAM" id="MobiDB-lite"/>
    </source>
</evidence>
<feature type="compositionally biased region" description="Basic and acidic residues" evidence="1">
    <location>
        <begin position="25"/>
        <end position="53"/>
    </location>
</feature>
<protein>
    <submittedName>
        <fullName evidence="2">Uncharacterized protein</fullName>
    </submittedName>
</protein>
<sequence>MSQLQINDVEVAAGAVTIQPSLLQHDTDTRAVEDAKPQHSEHKLSSTHELMRK</sequence>
<dbReference type="EMBL" id="RCMK01000518">
    <property type="protein sequence ID" value="KAG2924118.1"/>
    <property type="molecule type" value="Genomic_DNA"/>
</dbReference>
<gene>
    <name evidence="2" type="ORF">PC117_g15477</name>
</gene>
<organism evidence="2 3">
    <name type="scientific">Phytophthora cactorum</name>
    <dbReference type="NCBI Taxonomy" id="29920"/>
    <lineage>
        <taxon>Eukaryota</taxon>
        <taxon>Sar</taxon>
        <taxon>Stramenopiles</taxon>
        <taxon>Oomycota</taxon>
        <taxon>Peronosporomycetes</taxon>
        <taxon>Peronosporales</taxon>
        <taxon>Peronosporaceae</taxon>
        <taxon>Phytophthora</taxon>
    </lineage>
</organism>
<accession>A0A8T1CM36</accession>
<comment type="caution">
    <text evidence="2">The sequence shown here is derived from an EMBL/GenBank/DDBJ whole genome shotgun (WGS) entry which is preliminary data.</text>
</comment>
<name>A0A8T1CM36_9STRA</name>
<feature type="region of interest" description="Disordered" evidence="1">
    <location>
        <begin position="24"/>
        <end position="53"/>
    </location>
</feature>
<evidence type="ECO:0000313" key="3">
    <source>
        <dbReference type="Proteomes" id="UP000736787"/>
    </source>
</evidence>
<dbReference type="AlphaFoldDB" id="A0A8T1CM36"/>
<proteinExistence type="predicted"/>